<dbReference type="RefSeq" id="WP_017087566.1">
    <property type="nucleotide sequence ID" value="NZ_CAWNZY010000057.1"/>
</dbReference>
<gene>
    <name evidence="1" type="ORF">CWO36_21215</name>
</gene>
<accession>A0A2T5E551</accession>
<sequence length="143" mass="15946">MNITSENAVEMQKLSAEARKANNKKRAEARELIKSKGVKALLEEYGVSIDKMSAQQKTEISMHLLTELLSAEHLMKLKHSLRLEELDYKHELETLAKLNNQVLQVNQPSEGATGLSIEQALASGLINKDTISMNDVNVLSLYV</sequence>
<evidence type="ECO:0000313" key="2">
    <source>
        <dbReference type="Proteomes" id="UP000244080"/>
    </source>
</evidence>
<comment type="caution">
    <text evidence="1">The sequence shown here is derived from an EMBL/GenBank/DDBJ whole genome shotgun (WGS) entry which is preliminary data.</text>
</comment>
<evidence type="ECO:0000313" key="1">
    <source>
        <dbReference type="EMBL" id="PTP14454.1"/>
    </source>
</evidence>
<reference evidence="1 2" key="1">
    <citation type="submission" date="2017-11" db="EMBL/GenBank/DDBJ databases">
        <title>Population delineation of vibrios coincides with oyster pathogenicity.</title>
        <authorList>
            <person name="Bruto M."/>
            <person name="Labreuche Y."/>
            <person name="James A."/>
            <person name="Piel D."/>
            <person name="Chenivesse S."/>
            <person name="Petton B."/>
            <person name="Polz M.F."/>
            <person name="Le Roux F."/>
        </authorList>
    </citation>
    <scope>NUCLEOTIDE SEQUENCE [LARGE SCALE GENOMIC DNA]</scope>
    <source>
        <strain evidence="1 2">1F_55</strain>
    </source>
</reference>
<proteinExistence type="predicted"/>
<dbReference type="EMBL" id="PIGA01000045">
    <property type="protein sequence ID" value="PTP14454.1"/>
    <property type="molecule type" value="Genomic_DNA"/>
</dbReference>
<name>A0A2T5E551_VIBSP</name>
<protein>
    <submittedName>
        <fullName evidence="1">Uncharacterized protein</fullName>
    </submittedName>
</protein>
<organism evidence="1 2">
    <name type="scientific">Vibrio splendidus</name>
    <dbReference type="NCBI Taxonomy" id="29497"/>
    <lineage>
        <taxon>Bacteria</taxon>
        <taxon>Pseudomonadati</taxon>
        <taxon>Pseudomonadota</taxon>
        <taxon>Gammaproteobacteria</taxon>
        <taxon>Vibrionales</taxon>
        <taxon>Vibrionaceae</taxon>
        <taxon>Vibrio</taxon>
    </lineage>
</organism>
<dbReference type="AlphaFoldDB" id="A0A2T5E551"/>
<dbReference type="Proteomes" id="UP000244080">
    <property type="component" value="Unassembled WGS sequence"/>
</dbReference>